<feature type="region of interest" description="Disordered" evidence="1">
    <location>
        <begin position="1"/>
        <end position="114"/>
    </location>
</feature>
<evidence type="ECO:0000313" key="2">
    <source>
        <dbReference type="EMBL" id="KAF2135927.1"/>
    </source>
</evidence>
<accession>A0A6A6AYT0</accession>
<name>A0A6A6AYT0_9PEZI</name>
<feature type="compositionally biased region" description="Basic and acidic residues" evidence="1">
    <location>
        <begin position="54"/>
        <end position="69"/>
    </location>
</feature>
<dbReference type="EMBL" id="ML995543">
    <property type="protein sequence ID" value="KAF2135927.1"/>
    <property type="molecule type" value="Genomic_DNA"/>
</dbReference>
<keyword evidence="3" id="KW-1185">Reference proteome</keyword>
<feature type="compositionally biased region" description="Polar residues" evidence="1">
    <location>
        <begin position="71"/>
        <end position="94"/>
    </location>
</feature>
<dbReference type="Proteomes" id="UP000799438">
    <property type="component" value="Unassembled WGS sequence"/>
</dbReference>
<organism evidence="2 3">
    <name type="scientific">Aplosporella prunicola CBS 121167</name>
    <dbReference type="NCBI Taxonomy" id="1176127"/>
    <lineage>
        <taxon>Eukaryota</taxon>
        <taxon>Fungi</taxon>
        <taxon>Dikarya</taxon>
        <taxon>Ascomycota</taxon>
        <taxon>Pezizomycotina</taxon>
        <taxon>Dothideomycetes</taxon>
        <taxon>Dothideomycetes incertae sedis</taxon>
        <taxon>Botryosphaeriales</taxon>
        <taxon>Aplosporellaceae</taxon>
        <taxon>Aplosporella</taxon>
    </lineage>
</organism>
<evidence type="ECO:0000256" key="1">
    <source>
        <dbReference type="SAM" id="MobiDB-lite"/>
    </source>
</evidence>
<gene>
    <name evidence="2" type="ORF">K452DRAFT_157210</name>
</gene>
<evidence type="ECO:0000313" key="3">
    <source>
        <dbReference type="Proteomes" id="UP000799438"/>
    </source>
</evidence>
<dbReference type="GeneID" id="54293104"/>
<reference evidence="2" key="1">
    <citation type="journal article" date="2020" name="Stud. Mycol.">
        <title>101 Dothideomycetes genomes: a test case for predicting lifestyles and emergence of pathogens.</title>
        <authorList>
            <person name="Haridas S."/>
            <person name="Albert R."/>
            <person name="Binder M."/>
            <person name="Bloem J."/>
            <person name="Labutti K."/>
            <person name="Salamov A."/>
            <person name="Andreopoulos B."/>
            <person name="Baker S."/>
            <person name="Barry K."/>
            <person name="Bills G."/>
            <person name="Bluhm B."/>
            <person name="Cannon C."/>
            <person name="Castanera R."/>
            <person name="Culley D."/>
            <person name="Daum C."/>
            <person name="Ezra D."/>
            <person name="Gonzalez J."/>
            <person name="Henrissat B."/>
            <person name="Kuo A."/>
            <person name="Liang C."/>
            <person name="Lipzen A."/>
            <person name="Lutzoni F."/>
            <person name="Magnuson J."/>
            <person name="Mondo S."/>
            <person name="Nolan M."/>
            <person name="Ohm R."/>
            <person name="Pangilinan J."/>
            <person name="Park H.-J."/>
            <person name="Ramirez L."/>
            <person name="Alfaro M."/>
            <person name="Sun H."/>
            <person name="Tritt A."/>
            <person name="Yoshinaga Y."/>
            <person name="Zwiers L.-H."/>
            <person name="Turgeon B."/>
            <person name="Goodwin S."/>
            <person name="Spatafora J."/>
            <person name="Crous P."/>
            <person name="Grigoriev I."/>
        </authorList>
    </citation>
    <scope>NUCLEOTIDE SEQUENCE</scope>
    <source>
        <strain evidence="2">CBS 121167</strain>
    </source>
</reference>
<sequence length="130" mass="14693">MVIVTIMRPAQHASKRARTAPETQRAAKPARQTGRQAGRRRSCVPASSQRARQRAREREIEGEESERTKSRQANPNNITPQSSRQSSLKYSGQTDKQKDKTSGINARSDALFPRSLFCDLRQITNSKNDR</sequence>
<protein>
    <submittedName>
        <fullName evidence="2">Uncharacterized protein</fullName>
    </submittedName>
</protein>
<proteinExistence type="predicted"/>
<dbReference type="AlphaFoldDB" id="A0A6A6AYT0"/>
<dbReference type="RefSeq" id="XP_033391645.1">
    <property type="nucleotide sequence ID" value="XM_033535610.1"/>
</dbReference>